<feature type="transmembrane region" description="Helical" evidence="1">
    <location>
        <begin position="197"/>
        <end position="217"/>
    </location>
</feature>
<feature type="transmembrane region" description="Helical" evidence="1">
    <location>
        <begin position="165"/>
        <end position="185"/>
    </location>
</feature>
<evidence type="ECO:0000256" key="1">
    <source>
        <dbReference type="SAM" id="Phobius"/>
    </source>
</evidence>
<organism evidence="2 3">
    <name type="scientific">Cylindrodendrum hubeiense</name>
    <dbReference type="NCBI Taxonomy" id="595255"/>
    <lineage>
        <taxon>Eukaryota</taxon>
        <taxon>Fungi</taxon>
        <taxon>Dikarya</taxon>
        <taxon>Ascomycota</taxon>
        <taxon>Pezizomycotina</taxon>
        <taxon>Sordariomycetes</taxon>
        <taxon>Hypocreomycetidae</taxon>
        <taxon>Hypocreales</taxon>
        <taxon>Nectriaceae</taxon>
        <taxon>Cylindrodendrum</taxon>
    </lineage>
</organism>
<reference evidence="2" key="1">
    <citation type="submission" date="2020-03" db="EMBL/GenBank/DDBJ databases">
        <title>Draft Genome Sequence of Cylindrodendrum hubeiense.</title>
        <authorList>
            <person name="Buettner E."/>
            <person name="Kellner H."/>
        </authorList>
    </citation>
    <scope>NUCLEOTIDE SEQUENCE</scope>
    <source>
        <strain evidence="2">IHI 201604</strain>
    </source>
</reference>
<keyword evidence="1" id="KW-1133">Transmembrane helix</keyword>
<evidence type="ECO:0000313" key="2">
    <source>
        <dbReference type="EMBL" id="KAF7553113.1"/>
    </source>
</evidence>
<feature type="transmembrane region" description="Helical" evidence="1">
    <location>
        <begin position="21"/>
        <end position="40"/>
    </location>
</feature>
<proteinExistence type="predicted"/>
<gene>
    <name evidence="2" type="ORF">G7Z17_g3843</name>
</gene>
<protein>
    <submittedName>
        <fullName evidence="2">Uncharacterized protein</fullName>
    </submittedName>
</protein>
<evidence type="ECO:0000313" key="3">
    <source>
        <dbReference type="Proteomes" id="UP000722485"/>
    </source>
</evidence>
<dbReference type="OrthoDB" id="4590557at2759"/>
<feature type="transmembrane region" description="Helical" evidence="1">
    <location>
        <begin position="261"/>
        <end position="284"/>
    </location>
</feature>
<name>A0A9P5HBS1_9HYPO</name>
<keyword evidence="1" id="KW-0472">Membrane</keyword>
<comment type="caution">
    <text evidence="2">The sequence shown here is derived from an EMBL/GenBank/DDBJ whole genome shotgun (WGS) entry which is preliminary data.</text>
</comment>
<dbReference type="EMBL" id="JAANBB010000050">
    <property type="protein sequence ID" value="KAF7553113.1"/>
    <property type="molecule type" value="Genomic_DNA"/>
</dbReference>
<keyword evidence="1" id="KW-0812">Transmembrane</keyword>
<sequence length="300" mass="33304">MSAGNIFLRLVGVGECRRSSVWFMIAIFAALIGNMVVLIGCMSPSTQPLYLFRVGSNELVRAAANLTSVPETDLRSEALPSYWYWGLSGMCVAHNSTGETMSCIQSFPPVMGIEDMVTFGIRKQLGVDFNNSYLEEILSPWNAVLAELDGTLIPPSRSESHLKGAAALSVLSTIVSFLLLPLTVLHITTMRDQLHRWMLYIIAFIDATFFIGAAVLADKAINDGPRELIHLAGTIPEFPIRGPSSAIFAWGSLLKLLSIEIFLVIAFLAALMTFWLFLVVLELLSEEKVYYESGRWWRYI</sequence>
<keyword evidence="3" id="KW-1185">Reference proteome</keyword>
<dbReference type="Proteomes" id="UP000722485">
    <property type="component" value="Unassembled WGS sequence"/>
</dbReference>
<accession>A0A9P5HBS1</accession>
<dbReference type="AlphaFoldDB" id="A0A9P5HBS1"/>